<dbReference type="HAMAP" id="MF_04133">
    <property type="entry name" value="CAPSID_LAMBDA"/>
    <property type="match status" value="1"/>
</dbReference>
<gene>
    <name evidence="1" type="ORF">NCTC11801_00571</name>
</gene>
<dbReference type="RefSeq" id="WP_115166542.1">
    <property type="nucleotide sequence ID" value="NZ_CP077317.1"/>
</dbReference>
<accession>A0A379FLY0</accession>
<name>A0A379FLY0_PRORE</name>
<reference evidence="1 2" key="1">
    <citation type="submission" date="2018-06" db="EMBL/GenBank/DDBJ databases">
        <authorList>
            <consortium name="Pathogen Informatics"/>
            <person name="Doyle S."/>
        </authorList>
    </citation>
    <scope>NUCLEOTIDE SEQUENCE [LARGE SCALE GENOMIC DNA]</scope>
    <source>
        <strain evidence="1 2">NCTC11801</strain>
    </source>
</reference>
<proteinExistence type="inferred from homology"/>
<protein>
    <submittedName>
        <fullName evidence="1">Phage major capsid protein E</fullName>
    </submittedName>
</protein>
<evidence type="ECO:0000313" key="1">
    <source>
        <dbReference type="EMBL" id="SUC29668.1"/>
    </source>
</evidence>
<dbReference type="Gene3D" id="3.30.1930.10">
    <property type="entry name" value="capsid protein of prophage domain"/>
    <property type="match status" value="1"/>
</dbReference>
<evidence type="ECO:0000313" key="2">
    <source>
        <dbReference type="Proteomes" id="UP000254208"/>
    </source>
</evidence>
<dbReference type="InterPro" id="IPR005564">
    <property type="entry name" value="Major_capsid_GpE"/>
</dbReference>
<dbReference type="AlphaFoldDB" id="A0A379FLY0"/>
<dbReference type="EMBL" id="UGTZ01000001">
    <property type="protein sequence ID" value="SUC29668.1"/>
    <property type="molecule type" value="Genomic_DNA"/>
</dbReference>
<dbReference type="Gene3D" id="3.15.30.10">
    <property type="entry name" value="putative capsid protein of prophage domain like"/>
    <property type="match status" value="1"/>
</dbReference>
<sequence length="348" mass="38686">MNIFDTNVLVQVVPNLMTSQNWLLDKFFPNVVESDTEEVSIDVDVGLRRMAPFVSPLVEGKLVEARKFQTNSFKPAYIKDKRAPDLRKPVRRQIGERIGGQLSAAEREMLNLQFEMADQIDMINRRLEWMASSALVSGTVTVAGEGYDTKVVNFGRTAELTVTLSGSDKWPTQVDAGKTNTKPSDDIEDWAQRILKNSGAVSTDIVFTTKSWKAFRLDTTIKDNAITFPALSPFGNQINAGTQVQKGAVYKGHWGNYDLWLYNDWFIDPIDNVEKPMIPDGSVIMSGADLMGTRAFGAIIDPAFNYGPLAFAPKSWLEHDPAQRFLMMQSSPLVIPSRVNAALCATVV</sequence>
<dbReference type="Proteomes" id="UP000254208">
    <property type="component" value="Unassembled WGS sequence"/>
</dbReference>
<dbReference type="Pfam" id="PF03864">
    <property type="entry name" value="Phage_cap_E"/>
    <property type="match status" value="1"/>
</dbReference>
<dbReference type="GeneID" id="93671675"/>
<organism evidence="1 2">
    <name type="scientific">Providencia rettgeri</name>
    <dbReference type="NCBI Taxonomy" id="587"/>
    <lineage>
        <taxon>Bacteria</taxon>
        <taxon>Pseudomonadati</taxon>
        <taxon>Pseudomonadota</taxon>
        <taxon>Gammaproteobacteria</taxon>
        <taxon>Enterobacterales</taxon>
        <taxon>Morganellaceae</taxon>
        <taxon>Providencia</taxon>
    </lineage>
</organism>